<sequence>MSGLDRLVHDGYGRKARLIIRPLLIRKPNDLRLVKLYIHALLIDDRFRKAFPYVKKLTHERPHDANDWLLYAATLAGKSAKAGIFSLLSHVGQIHRALEKAVRFAPKNMGARIALMIYDLRAPGFLGGSKRQGMVELRAIQAHDPALGMMAEAEMLWTQGHRTRAISELGQALRLKTSLKGAESILVQDELVLAMRDRQKKRLRQKAAHAFQSAWRLDRARAIRGKPRRLAAYYHMGMIAAVTDRHLHAGVRALDYYLTVIPPDGDPPPAWAHFRLGLLLADLGHVRRARLQYGIALLGVRHLNRKMQRHLIHKIRRAMAKLSAESASRPHG</sequence>
<dbReference type="InterPro" id="IPR011990">
    <property type="entry name" value="TPR-like_helical_dom_sf"/>
</dbReference>
<comment type="caution">
    <text evidence="1">The sequence shown here is derived from an EMBL/GenBank/DDBJ whole genome shotgun (WGS) entry which is preliminary data.</text>
</comment>
<dbReference type="Gene3D" id="1.25.40.10">
    <property type="entry name" value="Tetratricopeptide repeat domain"/>
    <property type="match status" value="1"/>
</dbReference>
<reference evidence="1" key="2">
    <citation type="journal article" date="2014" name="ISME J.">
        <title>Microbial stratification in low pH oxic and suboxic macroscopic growths along an acid mine drainage.</title>
        <authorList>
            <person name="Mendez-Garcia C."/>
            <person name="Mesa V."/>
            <person name="Sprenger R.R."/>
            <person name="Richter M."/>
            <person name="Diez M.S."/>
            <person name="Solano J."/>
            <person name="Bargiela R."/>
            <person name="Golyshina O.V."/>
            <person name="Manteca A."/>
            <person name="Ramos J.L."/>
            <person name="Gallego J.R."/>
            <person name="Llorente I."/>
            <person name="Martins Dos Santos V.A."/>
            <person name="Jensen O.N."/>
            <person name="Pelaez A.I."/>
            <person name="Sanchez J."/>
            <person name="Ferrer M."/>
        </authorList>
    </citation>
    <scope>NUCLEOTIDE SEQUENCE</scope>
</reference>
<organism evidence="1">
    <name type="scientific">mine drainage metagenome</name>
    <dbReference type="NCBI Taxonomy" id="410659"/>
    <lineage>
        <taxon>unclassified sequences</taxon>
        <taxon>metagenomes</taxon>
        <taxon>ecological metagenomes</taxon>
    </lineage>
</organism>
<gene>
    <name evidence="1" type="ORF">B1B_10072</name>
</gene>
<evidence type="ECO:0000313" key="1">
    <source>
        <dbReference type="EMBL" id="EQD53712.1"/>
    </source>
</evidence>
<dbReference type="AlphaFoldDB" id="T1A9L3"/>
<protein>
    <submittedName>
        <fullName evidence="1">Secreted TPR-repeat containing protein</fullName>
    </submittedName>
</protein>
<reference evidence="1" key="1">
    <citation type="submission" date="2013-08" db="EMBL/GenBank/DDBJ databases">
        <authorList>
            <person name="Mendez C."/>
            <person name="Richter M."/>
            <person name="Ferrer M."/>
            <person name="Sanchez J."/>
        </authorList>
    </citation>
    <scope>NUCLEOTIDE SEQUENCE</scope>
</reference>
<name>T1A9L3_9ZZZZ</name>
<dbReference type="SUPFAM" id="SSF48452">
    <property type="entry name" value="TPR-like"/>
    <property type="match status" value="1"/>
</dbReference>
<accession>T1A9L3</accession>
<dbReference type="EMBL" id="AUZY01006638">
    <property type="protein sequence ID" value="EQD53712.1"/>
    <property type="molecule type" value="Genomic_DNA"/>
</dbReference>
<proteinExistence type="predicted"/>